<evidence type="ECO:0000313" key="1">
    <source>
        <dbReference type="EMBL" id="EHY59427.1"/>
    </source>
</evidence>
<dbReference type="PANTHER" id="PTHR47784">
    <property type="entry name" value="STEROL UPTAKE CONTROL PROTEIN 2"/>
    <property type="match status" value="1"/>
</dbReference>
<gene>
    <name evidence="1" type="ORF">HMPREF1120_07417</name>
</gene>
<organism evidence="1 2">
    <name type="scientific">Exophiala dermatitidis (strain ATCC 34100 / CBS 525.76 / NIH/UT8656)</name>
    <name type="common">Black yeast</name>
    <name type="synonym">Wangiella dermatitidis</name>
    <dbReference type="NCBI Taxonomy" id="858893"/>
    <lineage>
        <taxon>Eukaryota</taxon>
        <taxon>Fungi</taxon>
        <taxon>Dikarya</taxon>
        <taxon>Ascomycota</taxon>
        <taxon>Pezizomycotina</taxon>
        <taxon>Eurotiomycetes</taxon>
        <taxon>Chaetothyriomycetidae</taxon>
        <taxon>Chaetothyriales</taxon>
        <taxon>Herpotrichiellaceae</taxon>
        <taxon>Exophiala</taxon>
    </lineage>
</organism>
<dbReference type="AlphaFoldDB" id="H6C6T1"/>
<dbReference type="STRING" id="858893.H6C6T1"/>
<dbReference type="InParanoid" id="H6C6T1"/>
<proteinExistence type="predicted"/>
<keyword evidence="2" id="KW-1185">Reference proteome</keyword>
<dbReference type="HOGENOM" id="CLU_024934_2_1_1"/>
<dbReference type="RefSeq" id="XP_009159888.1">
    <property type="nucleotide sequence ID" value="XM_009161640.1"/>
</dbReference>
<sequence>MTHLELFHNLSTAEFQDFEASGQSDVIPASIYMKHALTRPYLMHQLLASSALHLSRKKPESQNRYRTYATGLQTRALALFNESHPVLEVTRANYAPIFLFSSLVGLHAICETLHYQRNGAGAGAGLEEFVERLVHGLSTVRSAGGGECDSLRNMIDATDSDVSRTAYRDAVAHLQHVFDVQQRRVADGGAGGADMPLLFTWPVLVSSEYLALLRQRQPQALVILAHYAVLLHRGRRFWLLGDGGQFLIESICATLGPKWQKWLEFPKSALRDPS</sequence>
<name>H6C6T1_EXODN</name>
<reference evidence="1" key="1">
    <citation type="submission" date="2011-07" db="EMBL/GenBank/DDBJ databases">
        <title>The Genome Sequence of Exophiala (Wangiella) dermatitidis NIH/UT8656.</title>
        <authorList>
            <consortium name="The Broad Institute Genome Sequencing Platform"/>
            <person name="Cuomo C."/>
            <person name="Wang Z."/>
            <person name="Hunicke-Smith S."/>
            <person name="Szanislo P.J."/>
            <person name="Earl A."/>
            <person name="Young S.K."/>
            <person name="Zeng Q."/>
            <person name="Gargeya S."/>
            <person name="Fitzgerald M."/>
            <person name="Haas B."/>
            <person name="Abouelleil A."/>
            <person name="Alvarado L."/>
            <person name="Arachchi H.M."/>
            <person name="Berlin A."/>
            <person name="Brown A."/>
            <person name="Chapman S.B."/>
            <person name="Chen Z."/>
            <person name="Dunbar C."/>
            <person name="Freedman E."/>
            <person name="Gearin G."/>
            <person name="Gellesch M."/>
            <person name="Goldberg J."/>
            <person name="Griggs A."/>
            <person name="Gujja S."/>
            <person name="Heiman D."/>
            <person name="Howarth C."/>
            <person name="Larson L."/>
            <person name="Lui A."/>
            <person name="MacDonald P.J.P."/>
            <person name="Montmayeur A."/>
            <person name="Murphy C."/>
            <person name="Neiman D."/>
            <person name="Pearson M."/>
            <person name="Priest M."/>
            <person name="Roberts A."/>
            <person name="Saif S."/>
            <person name="Shea T."/>
            <person name="Shenoy N."/>
            <person name="Sisk P."/>
            <person name="Stolte C."/>
            <person name="Sykes S."/>
            <person name="Wortman J."/>
            <person name="Nusbaum C."/>
            <person name="Birren B."/>
        </authorList>
    </citation>
    <scope>NUCLEOTIDE SEQUENCE</scope>
    <source>
        <strain evidence="1">NIH/UT8656</strain>
    </source>
</reference>
<dbReference type="PANTHER" id="PTHR47784:SF4">
    <property type="entry name" value="ZN(II)2CYS6 TRANSCRIPTION FACTOR (EUROFUNG)"/>
    <property type="match status" value="1"/>
</dbReference>
<evidence type="ECO:0000313" key="2">
    <source>
        <dbReference type="Proteomes" id="UP000007304"/>
    </source>
</evidence>
<dbReference type="GeneID" id="20312056"/>
<dbReference type="InterPro" id="IPR053157">
    <property type="entry name" value="Sterol_Uptake_Regulator"/>
</dbReference>
<dbReference type="Proteomes" id="UP000007304">
    <property type="component" value="Unassembled WGS sequence"/>
</dbReference>
<dbReference type="VEuPathDB" id="FungiDB:HMPREF1120_07417"/>
<dbReference type="GO" id="GO:0001228">
    <property type="term" value="F:DNA-binding transcription activator activity, RNA polymerase II-specific"/>
    <property type="evidence" value="ECO:0007669"/>
    <property type="project" value="TreeGrafter"/>
</dbReference>
<dbReference type="EMBL" id="JH226135">
    <property type="protein sequence ID" value="EHY59427.1"/>
    <property type="molecule type" value="Genomic_DNA"/>
</dbReference>
<protein>
    <submittedName>
        <fullName evidence="1">Uncharacterized protein</fullName>
    </submittedName>
</protein>
<dbReference type="eggNOG" id="ENOG502SVCF">
    <property type="taxonomic scope" value="Eukaryota"/>
</dbReference>
<dbReference type="OMA" id="WIFELHR"/>
<accession>H6C6T1</accession>